<name>A0A067TQ76_GALM3</name>
<accession>A0A067TQ76</accession>
<gene>
    <name evidence="2" type="ORF">GALMADRAFT_221945</name>
</gene>
<dbReference type="EMBL" id="KL142370">
    <property type="protein sequence ID" value="KDR82059.1"/>
    <property type="molecule type" value="Genomic_DNA"/>
</dbReference>
<evidence type="ECO:0000313" key="2">
    <source>
        <dbReference type="EMBL" id="KDR82059.1"/>
    </source>
</evidence>
<keyword evidence="3" id="KW-1185">Reference proteome</keyword>
<dbReference type="AlphaFoldDB" id="A0A067TQ76"/>
<feature type="region of interest" description="Disordered" evidence="1">
    <location>
        <begin position="17"/>
        <end position="84"/>
    </location>
</feature>
<reference evidence="3" key="1">
    <citation type="journal article" date="2014" name="Proc. Natl. Acad. Sci. U.S.A.">
        <title>Extensive sampling of basidiomycete genomes demonstrates inadequacy of the white-rot/brown-rot paradigm for wood decay fungi.</title>
        <authorList>
            <person name="Riley R."/>
            <person name="Salamov A.A."/>
            <person name="Brown D.W."/>
            <person name="Nagy L.G."/>
            <person name="Floudas D."/>
            <person name="Held B.W."/>
            <person name="Levasseur A."/>
            <person name="Lombard V."/>
            <person name="Morin E."/>
            <person name="Otillar R."/>
            <person name="Lindquist E.A."/>
            <person name="Sun H."/>
            <person name="LaButti K.M."/>
            <person name="Schmutz J."/>
            <person name="Jabbour D."/>
            <person name="Luo H."/>
            <person name="Baker S.E."/>
            <person name="Pisabarro A.G."/>
            <person name="Walton J.D."/>
            <person name="Blanchette R.A."/>
            <person name="Henrissat B."/>
            <person name="Martin F."/>
            <person name="Cullen D."/>
            <person name="Hibbett D.S."/>
            <person name="Grigoriev I.V."/>
        </authorList>
    </citation>
    <scope>NUCLEOTIDE SEQUENCE [LARGE SCALE GENOMIC DNA]</scope>
    <source>
        <strain evidence="3">CBS 339.88</strain>
    </source>
</reference>
<dbReference type="Proteomes" id="UP000027222">
    <property type="component" value="Unassembled WGS sequence"/>
</dbReference>
<protein>
    <submittedName>
        <fullName evidence="2">Uncharacterized protein</fullName>
    </submittedName>
</protein>
<proteinExistence type="predicted"/>
<sequence>MQVMHLNDIKVVSLRRHCTNVNESPRRHRTSSAGHEQPTPPPGAAERVGMQTRRSARGIRNNNNDFEESPKRRHPREIVTQDKN</sequence>
<dbReference type="HOGENOM" id="CLU_2527621_0_0_1"/>
<evidence type="ECO:0000313" key="3">
    <source>
        <dbReference type="Proteomes" id="UP000027222"/>
    </source>
</evidence>
<organism evidence="2 3">
    <name type="scientific">Galerina marginata (strain CBS 339.88)</name>
    <dbReference type="NCBI Taxonomy" id="685588"/>
    <lineage>
        <taxon>Eukaryota</taxon>
        <taxon>Fungi</taxon>
        <taxon>Dikarya</taxon>
        <taxon>Basidiomycota</taxon>
        <taxon>Agaricomycotina</taxon>
        <taxon>Agaricomycetes</taxon>
        <taxon>Agaricomycetidae</taxon>
        <taxon>Agaricales</taxon>
        <taxon>Agaricineae</taxon>
        <taxon>Strophariaceae</taxon>
        <taxon>Galerina</taxon>
    </lineage>
</organism>
<evidence type="ECO:0000256" key="1">
    <source>
        <dbReference type="SAM" id="MobiDB-lite"/>
    </source>
</evidence>